<dbReference type="InterPro" id="IPR036852">
    <property type="entry name" value="Peptidase_S8/S53_dom_sf"/>
</dbReference>
<dbReference type="PROSITE" id="PS51257">
    <property type="entry name" value="PROKAR_LIPOPROTEIN"/>
    <property type="match status" value="1"/>
</dbReference>
<name>A0A448X5Q0_9PLAT</name>
<protein>
    <recommendedName>
        <fullName evidence="4">Peptidase S8/S53 domain-containing protein</fullName>
    </recommendedName>
</protein>
<dbReference type="Proteomes" id="UP000784294">
    <property type="component" value="Unassembled WGS sequence"/>
</dbReference>
<dbReference type="PROSITE" id="PS00137">
    <property type="entry name" value="SUBTILASE_HIS"/>
    <property type="match status" value="1"/>
</dbReference>
<evidence type="ECO:0000313" key="3">
    <source>
        <dbReference type="Proteomes" id="UP000784294"/>
    </source>
</evidence>
<dbReference type="SUPFAM" id="SSF52743">
    <property type="entry name" value="Subtilisin-like"/>
    <property type="match status" value="1"/>
</dbReference>
<dbReference type="Gene3D" id="3.40.50.200">
    <property type="entry name" value="Peptidase S8/S53 domain"/>
    <property type="match status" value="1"/>
</dbReference>
<dbReference type="GO" id="GO:0004252">
    <property type="term" value="F:serine-type endopeptidase activity"/>
    <property type="evidence" value="ECO:0007669"/>
    <property type="project" value="InterPro"/>
</dbReference>
<dbReference type="AlphaFoldDB" id="A0A448X5Q0"/>
<accession>A0A448X5Q0</accession>
<evidence type="ECO:0008006" key="4">
    <source>
        <dbReference type="Google" id="ProtNLM"/>
    </source>
</evidence>
<feature type="region of interest" description="Disordered" evidence="1">
    <location>
        <begin position="117"/>
        <end position="136"/>
    </location>
</feature>
<organism evidence="2 3">
    <name type="scientific">Protopolystoma xenopodis</name>
    <dbReference type="NCBI Taxonomy" id="117903"/>
    <lineage>
        <taxon>Eukaryota</taxon>
        <taxon>Metazoa</taxon>
        <taxon>Spiralia</taxon>
        <taxon>Lophotrochozoa</taxon>
        <taxon>Platyhelminthes</taxon>
        <taxon>Monogenea</taxon>
        <taxon>Polyopisthocotylea</taxon>
        <taxon>Polystomatidea</taxon>
        <taxon>Polystomatidae</taxon>
        <taxon>Protopolystoma</taxon>
    </lineage>
</organism>
<evidence type="ECO:0000313" key="2">
    <source>
        <dbReference type="EMBL" id="VEL28738.1"/>
    </source>
</evidence>
<feature type="region of interest" description="Disordered" evidence="1">
    <location>
        <begin position="84"/>
        <end position="104"/>
    </location>
</feature>
<dbReference type="GO" id="GO:0006508">
    <property type="term" value="P:proteolysis"/>
    <property type="evidence" value="ECO:0007669"/>
    <property type="project" value="InterPro"/>
</dbReference>
<dbReference type="InterPro" id="IPR022398">
    <property type="entry name" value="Peptidase_S8_His-AS"/>
</dbReference>
<comment type="caution">
    <text evidence="2">The sequence shown here is derived from an EMBL/GenBank/DDBJ whole genome shotgun (WGS) entry which is preliminary data.</text>
</comment>
<feature type="compositionally biased region" description="Polar residues" evidence="1">
    <location>
        <begin position="122"/>
        <end position="131"/>
    </location>
</feature>
<evidence type="ECO:0000256" key="1">
    <source>
        <dbReference type="SAM" id="MobiDB-lite"/>
    </source>
</evidence>
<keyword evidence="3" id="KW-1185">Reference proteome</keyword>
<dbReference type="OrthoDB" id="10256524at2759"/>
<feature type="compositionally biased region" description="Low complexity" evidence="1">
    <location>
        <begin position="84"/>
        <end position="94"/>
    </location>
</feature>
<dbReference type="EMBL" id="CAAALY010097392">
    <property type="protein sequence ID" value="VEL28738.1"/>
    <property type="molecule type" value="Genomic_DNA"/>
</dbReference>
<proteinExistence type="predicted"/>
<reference evidence="2" key="1">
    <citation type="submission" date="2018-11" db="EMBL/GenBank/DDBJ databases">
        <authorList>
            <consortium name="Pathogen Informatics"/>
        </authorList>
    </citation>
    <scope>NUCLEOTIDE SEQUENCE</scope>
</reference>
<gene>
    <name evidence="2" type="ORF">PXEA_LOCUS22178</name>
</gene>
<sequence>MLFYTVKIFDEGRVLQIVTNNSSHGTHVAGIAAACYDCPELQTISTPRQNSSISSVCPGVADANGSADDTGLLASGLVSTLTPLSASPSPAKSPCLRSPTEEGKQPFRLPIRQRPKHRPLNNVESNHSSTGEFVRRNGVAPGAQLVSIKISDSRLGSMETILALMRAVCTSVFEACL</sequence>